<sequence length="454" mass="47081">MPEEAFALSPISARPSLPSEADYDAIREAFMETARGRWFLSEYAKRNRNADTRMVLDAVERIEQNLTSQKQSASNGLVDALGAISALISETKTIVAQALPDPAETLTGARNGARVTREVAAALRQCGADVRICDLLEAQVDAIDAGHQQLALIAPRHAVLAAFDRLLQGVVDLASGNDAATEPTATSAEPPRADAPPPAAPPVAPQSFATVQPEAAGIDFDLEFTDPSEAAMPATVTESVRDEAVAAETEAHDLEPTDDVAAFASATSERAPYEADAAMAPFEPSLPTLEQIAADEAALDAEAAYDISVLDMVAQEMSALDDDMAEFDPPEPPAAEPLAAAPSASMVAAESEPVELTEAYPIELDQVPAAAETSIAPTAMPAAPIAEAAPPAVSVVPPTTASVPSTRTASPPAAPASLGAAVLAHGMVRKPAPNSDPLAALRRMTQAEKLAFFS</sequence>
<dbReference type="HOGENOM" id="CLU_034357_0_0_5"/>
<dbReference type="GO" id="GO:0016301">
    <property type="term" value="F:kinase activity"/>
    <property type="evidence" value="ECO:0007669"/>
    <property type="project" value="UniProtKB-KW"/>
</dbReference>
<name>Q07RL6_RHOP5</name>
<feature type="region of interest" description="Disordered" evidence="1">
    <location>
        <begin position="178"/>
        <end position="205"/>
    </location>
</feature>
<feature type="compositionally biased region" description="Low complexity" evidence="1">
    <location>
        <begin position="179"/>
        <end position="190"/>
    </location>
</feature>
<keyword evidence="2" id="KW-0418">Kinase</keyword>
<protein>
    <submittedName>
        <fullName evidence="2">Putative CheA signal transduction histidine kinases</fullName>
    </submittedName>
</protein>
<evidence type="ECO:0000256" key="1">
    <source>
        <dbReference type="SAM" id="MobiDB-lite"/>
    </source>
</evidence>
<organism evidence="2">
    <name type="scientific">Rhodopseudomonas palustris (strain BisA53)</name>
    <dbReference type="NCBI Taxonomy" id="316055"/>
    <lineage>
        <taxon>Bacteria</taxon>
        <taxon>Pseudomonadati</taxon>
        <taxon>Pseudomonadota</taxon>
        <taxon>Alphaproteobacteria</taxon>
        <taxon>Hyphomicrobiales</taxon>
        <taxon>Nitrobacteraceae</taxon>
        <taxon>Rhodopseudomonas</taxon>
    </lineage>
</organism>
<dbReference type="EMBL" id="CP000463">
    <property type="protein sequence ID" value="ABJ05418.1"/>
    <property type="molecule type" value="Genomic_DNA"/>
</dbReference>
<dbReference type="KEGG" id="rpe:RPE_1468"/>
<dbReference type="STRING" id="316055.RPE_1468"/>
<accession>Q07RL6</accession>
<proteinExistence type="predicted"/>
<keyword evidence="2" id="KW-0808">Transferase</keyword>
<dbReference type="eggNOG" id="COG3143">
    <property type="taxonomic scope" value="Bacteria"/>
</dbReference>
<feature type="region of interest" description="Disordered" evidence="1">
    <location>
        <begin position="323"/>
        <end position="350"/>
    </location>
</feature>
<dbReference type="AlphaFoldDB" id="Q07RL6"/>
<dbReference type="OrthoDB" id="7269965at2"/>
<evidence type="ECO:0000313" key="2">
    <source>
        <dbReference type="EMBL" id="ABJ05418.1"/>
    </source>
</evidence>
<reference evidence="2" key="1">
    <citation type="submission" date="2006-09" db="EMBL/GenBank/DDBJ databases">
        <title>Complete sequence of Rhodopseudomonas palustris BisA53.</title>
        <authorList>
            <consortium name="US DOE Joint Genome Institute"/>
            <person name="Copeland A."/>
            <person name="Lucas S."/>
            <person name="Lapidus A."/>
            <person name="Barry K."/>
            <person name="Detter J.C."/>
            <person name="Glavina del Rio T."/>
            <person name="Hammon N."/>
            <person name="Israni S."/>
            <person name="Dalin E."/>
            <person name="Tice H."/>
            <person name="Pitluck S."/>
            <person name="Chain P."/>
            <person name="Malfatti S."/>
            <person name="Shin M."/>
            <person name="Vergez L."/>
            <person name="Schmutz J."/>
            <person name="Larimer F."/>
            <person name="Land M."/>
            <person name="Hauser L."/>
            <person name="Pelletier D.A."/>
            <person name="Kyrpides N."/>
            <person name="Kim E."/>
            <person name="Harwood C.S."/>
            <person name="Oda Y."/>
            <person name="Richardson P."/>
        </authorList>
    </citation>
    <scope>NUCLEOTIDE SEQUENCE [LARGE SCALE GENOMIC DNA]</scope>
    <source>
        <strain evidence="2">BisA53</strain>
    </source>
</reference>
<feature type="compositionally biased region" description="Pro residues" evidence="1">
    <location>
        <begin position="193"/>
        <end position="204"/>
    </location>
</feature>
<gene>
    <name evidence="2" type="ordered locus">RPE_1468</name>
</gene>
<feature type="compositionally biased region" description="Low complexity" evidence="1">
    <location>
        <begin position="336"/>
        <end position="350"/>
    </location>
</feature>